<name>A0A1D2MW31_ORCCI</name>
<feature type="compositionally biased region" description="Low complexity" evidence="1">
    <location>
        <begin position="314"/>
        <end position="324"/>
    </location>
</feature>
<comment type="caution">
    <text evidence="2">The sequence shown here is derived from an EMBL/GenBank/DDBJ whole genome shotgun (WGS) entry which is preliminary data.</text>
</comment>
<evidence type="ECO:0000313" key="2">
    <source>
        <dbReference type="EMBL" id="ODM97158.1"/>
    </source>
</evidence>
<organism evidence="2 3">
    <name type="scientific">Orchesella cincta</name>
    <name type="common">Springtail</name>
    <name type="synonym">Podura cincta</name>
    <dbReference type="NCBI Taxonomy" id="48709"/>
    <lineage>
        <taxon>Eukaryota</taxon>
        <taxon>Metazoa</taxon>
        <taxon>Ecdysozoa</taxon>
        <taxon>Arthropoda</taxon>
        <taxon>Hexapoda</taxon>
        <taxon>Collembola</taxon>
        <taxon>Entomobryomorpha</taxon>
        <taxon>Entomobryoidea</taxon>
        <taxon>Orchesellidae</taxon>
        <taxon>Orchesellinae</taxon>
        <taxon>Orchesella</taxon>
    </lineage>
</organism>
<evidence type="ECO:0000256" key="1">
    <source>
        <dbReference type="SAM" id="MobiDB-lite"/>
    </source>
</evidence>
<dbReference type="PANTHER" id="PTHR34494:SF1">
    <property type="entry name" value="PROTEIN CBG25024"/>
    <property type="match status" value="1"/>
</dbReference>
<reference evidence="2 3" key="1">
    <citation type="journal article" date="2016" name="Genome Biol. Evol.">
        <title>Gene Family Evolution Reflects Adaptation to Soil Environmental Stressors in the Genome of the Collembolan Orchesella cincta.</title>
        <authorList>
            <person name="Faddeeva-Vakhrusheva A."/>
            <person name="Derks M.F."/>
            <person name="Anvar S.Y."/>
            <person name="Agamennone V."/>
            <person name="Suring W."/>
            <person name="Smit S."/>
            <person name="van Straalen N.M."/>
            <person name="Roelofs D."/>
        </authorList>
    </citation>
    <scope>NUCLEOTIDE SEQUENCE [LARGE SCALE GENOMIC DNA]</scope>
    <source>
        <tissue evidence="2">Mixed pool</tissue>
    </source>
</reference>
<dbReference type="OrthoDB" id="6162903at2759"/>
<accession>A0A1D2MW31</accession>
<gene>
    <name evidence="2" type="ORF">Ocin01_09526</name>
</gene>
<proteinExistence type="predicted"/>
<dbReference type="Proteomes" id="UP000094527">
    <property type="component" value="Unassembled WGS sequence"/>
</dbReference>
<dbReference type="AlphaFoldDB" id="A0A1D2MW31"/>
<keyword evidence="3" id="KW-1185">Reference proteome</keyword>
<dbReference type="PANTHER" id="PTHR34494">
    <property type="entry name" value="PROTEIN CBG25024"/>
    <property type="match status" value="1"/>
</dbReference>
<evidence type="ECO:0000313" key="3">
    <source>
        <dbReference type="Proteomes" id="UP000094527"/>
    </source>
</evidence>
<feature type="region of interest" description="Disordered" evidence="1">
    <location>
        <begin position="285"/>
        <end position="330"/>
    </location>
</feature>
<dbReference type="EMBL" id="LJIJ01000468">
    <property type="protein sequence ID" value="ODM97158.1"/>
    <property type="molecule type" value="Genomic_DNA"/>
</dbReference>
<protein>
    <submittedName>
        <fullName evidence="2">DNA polymerase beta</fullName>
    </submittedName>
</protein>
<sequence>MGNTDSVPVISQLKSLTQWSFGDAQAARTTQNNFIFNNTFPVLSQITSLGYAIAGENGKALDLQKKFADDMQRIIDSIPVAGHIKGGVHYALGENEAGDDAMKAASRSSGVVAGGVGGFVAGGPVGAVAGGIAGGAAMDGIITGSEILINKDQAKPYGYVAAGKTIADVVEKKRNLTTEEGFDIAMLPVGDGIAGYTAGRTFGKPLGLDVGKTRPFPVPVRSGYKPLIAASELENSAIAGGRGGVGGVAAKVKPALGVVDDVVANERVPHNGNYLGLDKKALDNRANQMNPNHAPSGPGRPAGYQGQGTRADLNNHANQMNPNNPLYSSG</sequence>